<dbReference type="EMBL" id="UFXS01000001">
    <property type="protein sequence ID" value="STD58565.1"/>
    <property type="molecule type" value="Genomic_DNA"/>
</dbReference>
<evidence type="ECO:0000256" key="5">
    <source>
        <dbReference type="ARBA" id="ARBA00023204"/>
    </source>
</evidence>
<protein>
    <recommendedName>
        <fullName evidence="7">Excinuclease cho</fullName>
    </recommendedName>
    <alternativeName>
        <fullName evidence="9">Endonuclease cho</fullName>
    </alternativeName>
    <alternativeName>
        <fullName evidence="8">UvrC homolog protein</fullName>
    </alternativeName>
</protein>
<dbReference type="AlphaFoldDB" id="A0A376GCQ2"/>
<dbReference type="InterPro" id="IPR000305">
    <property type="entry name" value="GIY-YIG_endonuc"/>
</dbReference>
<reference evidence="11 12" key="1">
    <citation type="submission" date="2018-06" db="EMBL/GenBank/DDBJ databases">
        <authorList>
            <consortium name="Pathogen Informatics"/>
            <person name="Doyle S."/>
        </authorList>
    </citation>
    <scope>NUCLEOTIDE SEQUENCE [LARGE SCALE GENOMIC DNA]</scope>
    <source>
        <strain evidence="11 12">NCTC13456</strain>
    </source>
</reference>
<evidence type="ECO:0000256" key="2">
    <source>
        <dbReference type="ARBA" id="ARBA00022769"/>
    </source>
</evidence>
<dbReference type="SUPFAM" id="SSF82771">
    <property type="entry name" value="GIY-YIG endonuclease"/>
    <property type="match status" value="1"/>
</dbReference>
<evidence type="ECO:0000256" key="3">
    <source>
        <dbReference type="ARBA" id="ARBA00022801"/>
    </source>
</evidence>
<evidence type="ECO:0000313" key="11">
    <source>
        <dbReference type="EMBL" id="STD58565.1"/>
    </source>
</evidence>
<evidence type="ECO:0000313" key="12">
    <source>
        <dbReference type="Proteomes" id="UP000254737"/>
    </source>
</evidence>
<keyword evidence="1" id="KW-0227">DNA damage</keyword>
<dbReference type="GO" id="GO:0006289">
    <property type="term" value="P:nucleotide-excision repair"/>
    <property type="evidence" value="ECO:0007669"/>
    <property type="project" value="InterPro"/>
</dbReference>
<dbReference type="GO" id="GO:0016787">
    <property type="term" value="F:hydrolase activity"/>
    <property type="evidence" value="ECO:0007669"/>
    <property type="project" value="UniProtKB-KW"/>
</dbReference>
<keyword evidence="4" id="KW-0267">Excision nuclease</keyword>
<keyword evidence="5" id="KW-0234">DNA repair</keyword>
<dbReference type="InterPro" id="IPR047296">
    <property type="entry name" value="GIY-YIG_UvrC_Cho"/>
</dbReference>
<evidence type="ECO:0000259" key="10">
    <source>
        <dbReference type="PROSITE" id="PS50164"/>
    </source>
</evidence>
<dbReference type="Pfam" id="PF01541">
    <property type="entry name" value="GIY-YIG"/>
    <property type="match status" value="1"/>
</dbReference>
<name>A0A376GCQ2_9FLAO</name>
<accession>A0A376GCQ2</accession>
<evidence type="ECO:0000256" key="1">
    <source>
        <dbReference type="ARBA" id="ARBA00022763"/>
    </source>
</evidence>
<gene>
    <name evidence="11" type="primary">cho</name>
    <name evidence="11" type="ORF">NCTC13456_02189</name>
</gene>
<organism evidence="11 12">
    <name type="scientific">Empedobacter falsenii</name>
    <dbReference type="NCBI Taxonomy" id="343874"/>
    <lineage>
        <taxon>Bacteria</taxon>
        <taxon>Pseudomonadati</taxon>
        <taxon>Bacteroidota</taxon>
        <taxon>Flavobacteriia</taxon>
        <taxon>Flavobacteriales</taxon>
        <taxon>Weeksellaceae</taxon>
        <taxon>Empedobacter</taxon>
    </lineage>
</organism>
<dbReference type="GO" id="GO:0009432">
    <property type="term" value="P:SOS response"/>
    <property type="evidence" value="ECO:0007669"/>
    <property type="project" value="UniProtKB-KW"/>
</dbReference>
<keyword evidence="3 11" id="KW-0378">Hydrolase</keyword>
<dbReference type="GO" id="GO:0009380">
    <property type="term" value="C:excinuclease repair complex"/>
    <property type="evidence" value="ECO:0007669"/>
    <property type="project" value="TreeGrafter"/>
</dbReference>
<dbReference type="PANTHER" id="PTHR30562:SF10">
    <property type="entry name" value="EXCINUCLEASE CHO"/>
    <property type="match status" value="1"/>
</dbReference>
<dbReference type="RefSeq" id="WP_115000505.1">
    <property type="nucleotide sequence ID" value="NZ_UFXS01000001.1"/>
</dbReference>
<dbReference type="PROSITE" id="PS50164">
    <property type="entry name" value="GIY_YIG"/>
    <property type="match status" value="1"/>
</dbReference>
<feature type="domain" description="GIY-YIG" evidence="10">
    <location>
        <begin position="17"/>
        <end position="93"/>
    </location>
</feature>
<dbReference type="Proteomes" id="UP000254737">
    <property type="component" value="Unassembled WGS sequence"/>
</dbReference>
<dbReference type="CDD" id="cd10434">
    <property type="entry name" value="GIY-YIG_UvrC_Cho"/>
    <property type="match status" value="1"/>
</dbReference>
<evidence type="ECO:0000256" key="6">
    <source>
        <dbReference type="ARBA" id="ARBA00023236"/>
    </source>
</evidence>
<evidence type="ECO:0000256" key="8">
    <source>
        <dbReference type="ARBA" id="ARBA00042138"/>
    </source>
</evidence>
<dbReference type="InterPro" id="IPR035901">
    <property type="entry name" value="GIY-YIG_endonuc_sf"/>
</dbReference>
<dbReference type="SMART" id="SM00465">
    <property type="entry name" value="GIYc"/>
    <property type="match status" value="1"/>
</dbReference>
<dbReference type="PANTHER" id="PTHR30562">
    <property type="entry name" value="UVRC/OXIDOREDUCTASE"/>
    <property type="match status" value="1"/>
</dbReference>
<dbReference type="Gene3D" id="3.40.1440.10">
    <property type="entry name" value="GIY-YIG endonuclease"/>
    <property type="match status" value="1"/>
</dbReference>
<keyword evidence="6" id="KW-0742">SOS response</keyword>
<evidence type="ECO:0000256" key="7">
    <source>
        <dbReference type="ARBA" id="ARBA00040756"/>
    </source>
</evidence>
<proteinExistence type="predicted"/>
<keyword evidence="2" id="KW-0228">DNA excision</keyword>
<sequence length="268" mass="31789">MVLNDRLKMLVDQVPKNICGVYYLYNDKQDIIYIGKSIDIRKRLIQHFKSLDKKEIKLQHFTHSIQFENTGNELIALLRESELIKQNLPIFNRAQRKIKFFYALYKEINSDGYHALIVKKIDNSGNEIISFTSQNEAKDYLFYITEKYKLCQKVNGLYKTKSSCFQYSLDECNGACINREEVKLYNKRVRQFLKTIHLPKKDFLFELVGRTENEKGIVLIEKGVYKGFGYCDHLLENLDEMKLFIDQKQDNKDVRKILFRHIKSELSK</sequence>
<dbReference type="STRING" id="343874.GCA_000805695_00061"/>
<dbReference type="GO" id="GO:0004518">
    <property type="term" value="F:nuclease activity"/>
    <property type="evidence" value="ECO:0007669"/>
    <property type="project" value="UniProtKB-KW"/>
</dbReference>
<evidence type="ECO:0000256" key="9">
    <source>
        <dbReference type="ARBA" id="ARBA00042732"/>
    </source>
</evidence>
<dbReference type="InterPro" id="IPR050066">
    <property type="entry name" value="UvrABC_protein_C"/>
</dbReference>
<evidence type="ECO:0000256" key="4">
    <source>
        <dbReference type="ARBA" id="ARBA00022881"/>
    </source>
</evidence>